<gene>
    <name evidence="2" type="ORF">FPOA_05248</name>
</gene>
<dbReference type="PANTHER" id="PTHR35910:SF6">
    <property type="entry name" value="2EXR DOMAIN-CONTAINING PROTEIN"/>
    <property type="match status" value="1"/>
</dbReference>
<comment type="caution">
    <text evidence="2">The sequence shown here is derived from an EMBL/GenBank/DDBJ whole genome shotgun (WGS) entry which is preliminary data.</text>
</comment>
<dbReference type="InterPro" id="IPR045518">
    <property type="entry name" value="2EXR"/>
</dbReference>
<dbReference type="OMA" id="ALTCGRI"/>
<dbReference type="Proteomes" id="UP000091967">
    <property type="component" value="Unassembled WGS sequence"/>
</dbReference>
<organism evidence="2 3">
    <name type="scientific">Fusarium poae</name>
    <dbReference type="NCBI Taxonomy" id="36050"/>
    <lineage>
        <taxon>Eukaryota</taxon>
        <taxon>Fungi</taxon>
        <taxon>Dikarya</taxon>
        <taxon>Ascomycota</taxon>
        <taxon>Pezizomycotina</taxon>
        <taxon>Sordariomycetes</taxon>
        <taxon>Hypocreomycetidae</taxon>
        <taxon>Hypocreales</taxon>
        <taxon>Nectriaceae</taxon>
        <taxon>Fusarium</taxon>
    </lineage>
</organism>
<dbReference type="Pfam" id="PF20150">
    <property type="entry name" value="2EXR"/>
    <property type="match status" value="1"/>
</dbReference>
<dbReference type="AlphaFoldDB" id="A0A1B8AVZ6"/>
<protein>
    <recommendedName>
        <fullName evidence="1">2EXR domain-containing protein</fullName>
    </recommendedName>
</protein>
<evidence type="ECO:0000313" key="3">
    <source>
        <dbReference type="Proteomes" id="UP000091967"/>
    </source>
</evidence>
<dbReference type="EMBL" id="LYXU01000002">
    <property type="protein sequence ID" value="OBS24709.1"/>
    <property type="molecule type" value="Genomic_DNA"/>
</dbReference>
<proteinExistence type="predicted"/>
<keyword evidence="3" id="KW-1185">Reference proteome</keyword>
<evidence type="ECO:0000313" key="2">
    <source>
        <dbReference type="EMBL" id="OBS24709.1"/>
    </source>
</evidence>
<accession>A0A1B8AVZ6</accession>
<name>A0A1B8AVZ6_FUSPO</name>
<dbReference type="PANTHER" id="PTHR35910">
    <property type="entry name" value="2EXR DOMAIN-CONTAINING PROTEIN"/>
    <property type="match status" value="1"/>
</dbReference>
<reference evidence="2 3" key="1">
    <citation type="submission" date="2016-06" db="EMBL/GenBank/DDBJ databases">
        <title>Living apart together: crosstalk between the core and supernumerary genomes in a fungal plant pathogen.</title>
        <authorList>
            <person name="Vanheule A."/>
            <person name="Audenaert K."/>
            <person name="Warris S."/>
            <person name="Van De Geest H."/>
            <person name="Schijlen E."/>
            <person name="Hofte M."/>
            <person name="De Saeger S."/>
            <person name="Haesaert G."/>
            <person name="Waalwijk C."/>
            <person name="Van Der Lee T."/>
        </authorList>
    </citation>
    <scope>NUCLEOTIDE SEQUENCE [LARGE SCALE GENOMIC DNA]</scope>
    <source>
        <strain evidence="2 3">2516</strain>
    </source>
</reference>
<sequence>MSAECFCDLYSGRDRPSAPSFTLFTQLPSEIRLLIWKAALPQHQDLHTAYNIWASDHKRWKSIRLRGKQEAPVGLLRACFESRDVALETGSFLELSHAARFMIPLPAFEPIWIDSSIKTLMMPINPQAFRKINCFPKNIQSIATLATMSAGKMWIRKAFEFLVSTKHCHNIKTILAGLMWIPLAYSEGSNKETHPCVDSETVAVSLDDPKMIDYLTSAFESHAIKVLGKQISPACYRKSARDFLAFIKNRERRFYSWDHDLVPDGFELKAAIIFGRPHSFGCYDLPLSLNMMDSFVSTGRLYEMIPPLDRDTIRGLIEQ</sequence>
<evidence type="ECO:0000259" key="1">
    <source>
        <dbReference type="Pfam" id="PF20150"/>
    </source>
</evidence>
<feature type="domain" description="2EXR" evidence="1">
    <location>
        <begin position="21"/>
        <end position="119"/>
    </location>
</feature>